<feature type="transmembrane region" description="Helical" evidence="8">
    <location>
        <begin position="200"/>
        <end position="219"/>
    </location>
</feature>
<keyword evidence="3" id="KW-1003">Cell membrane</keyword>
<comment type="similarity">
    <text evidence="2">Belongs to the acyltransferase 3 family.</text>
</comment>
<feature type="transmembrane region" description="Helical" evidence="8">
    <location>
        <begin position="140"/>
        <end position="161"/>
    </location>
</feature>
<dbReference type="STRING" id="670482.SAMN04488542_14129"/>
<feature type="transmembrane region" description="Helical" evidence="8">
    <location>
        <begin position="91"/>
        <end position="111"/>
    </location>
</feature>
<accession>A0A1G7U2G9</accession>
<feature type="transmembrane region" description="Helical" evidence="8">
    <location>
        <begin position="344"/>
        <end position="364"/>
    </location>
</feature>
<keyword evidence="11" id="KW-1185">Reference proteome</keyword>
<feature type="compositionally biased region" description="Polar residues" evidence="7">
    <location>
        <begin position="393"/>
        <end position="405"/>
    </location>
</feature>
<evidence type="ECO:0000256" key="4">
    <source>
        <dbReference type="ARBA" id="ARBA00022692"/>
    </source>
</evidence>
<dbReference type="OrthoDB" id="65129at2"/>
<dbReference type="EMBL" id="FNBG01000041">
    <property type="protein sequence ID" value="SDG41693.1"/>
    <property type="molecule type" value="Genomic_DNA"/>
</dbReference>
<evidence type="ECO:0000256" key="6">
    <source>
        <dbReference type="ARBA" id="ARBA00023136"/>
    </source>
</evidence>
<name>A0A1G7U2G9_9BACL</name>
<evidence type="ECO:0000256" key="2">
    <source>
        <dbReference type="ARBA" id="ARBA00007400"/>
    </source>
</evidence>
<dbReference type="AlphaFoldDB" id="A0A1G7U2G9"/>
<gene>
    <name evidence="10" type="ORF">SAMN04488542_14129</name>
</gene>
<reference evidence="10 11" key="1">
    <citation type="submission" date="2016-10" db="EMBL/GenBank/DDBJ databases">
        <authorList>
            <person name="de Groot N.N."/>
        </authorList>
    </citation>
    <scope>NUCLEOTIDE SEQUENCE [LARGE SCALE GENOMIC DNA]</scope>
    <source>
        <strain evidence="10 11">DSM 28129</strain>
    </source>
</reference>
<keyword evidence="10" id="KW-0808">Transferase</keyword>
<dbReference type="GO" id="GO:0005886">
    <property type="term" value="C:plasma membrane"/>
    <property type="evidence" value="ECO:0007669"/>
    <property type="project" value="UniProtKB-SubCell"/>
</dbReference>
<keyword evidence="4 8" id="KW-0812">Transmembrane</keyword>
<feature type="transmembrane region" description="Helical" evidence="8">
    <location>
        <begin position="12"/>
        <end position="29"/>
    </location>
</feature>
<dbReference type="GO" id="GO:0016787">
    <property type="term" value="F:hydrolase activity"/>
    <property type="evidence" value="ECO:0007669"/>
    <property type="project" value="UniProtKB-KW"/>
</dbReference>
<evidence type="ECO:0000259" key="9">
    <source>
        <dbReference type="Pfam" id="PF01757"/>
    </source>
</evidence>
<feature type="transmembrane region" description="Helical" evidence="8">
    <location>
        <begin position="309"/>
        <end position="329"/>
    </location>
</feature>
<comment type="subcellular location">
    <subcellularLocation>
        <location evidence="1">Cell membrane</location>
        <topology evidence="1">Multi-pass membrane protein</topology>
    </subcellularLocation>
</comment>
<keyword evidence="5 8" id="KW-1133">Transmembrane helix</keyword>
<evidence type="ECO:0000256" key="8">
    <source>
        <dbReference type="SAM" id="Phobius"/>
    </source>
</evidence>
<proteinExistence type="inferred from homology"/>
<keyword evidence="6 8" id="KW-0472">Membrane</keyword>
<evidence type="ECO:0000256" key="3">
    <source>
        <dbReference type="ARBA" id="ARBA00022475"/>
    </source>
</evidence>
<evidence type="ECO:0000313" key="10">
    <source>
        <dbReference type="EMBL" id="SDG41693.1"/>
    </source>
</evidence>
<dbReference type="GO" id="GO:0009246">
    <property type="term" value="P:enterobacterial common antigen biosynthetic process"/>
    <property type="evidence" value="ECO:0007669"/>
    <property type="project" value="TreeGrafter"/>
</dbReference>
<dbReference type="InterPro" id="IPR002656">
    <property type="entry name" value="Acyl_transf_3_dom"/>
</dbReference>
<feature type="domain" description="Acyltransferase 3" evidence="9">
    <location>
        <begin position="12"/>
        <end position="363"/>
    </location>
</feature>
<dbReference type="GO" id="GO:0016413">
    <property type="term" value="F:O-acetyltransferase activity"/>
    <property type="evidence" value="ECO:0007669"/>
    <property type="project" value="TreeGrafter"/>
</dbReference>
<feature type="region of interest" description="Disordered" evidence="7">
    <location>
        <begin position="383"/>
        <end position="405"/>
    </location>
</feature>
<evidence type="ECO:0000256" key="5">
    <source>
        <dbReference type="ARBA" id="ARBA00022989"/>
    </source>
</evidence>
<keyword evidence="10" id="KW-0012">Acyltransferase</keyword>
<sequence>MKQLIGKERLPQLDLFRAFAILGVIQVHATSNAAAGQALNSSIYYFYNWWNIFSRMGTTSFIFLSAFVLFYNYYDRPLNREIIGRFYKKRLTFIIIPYILVSICYFTLLALQRGDFVNNSKMYELQSLGMKLLTGTAYTHLYFIFISIQFYILFPLILWIIQKLRNRTTWQVMIIPIGIALQLGFYFLNKYELHISNKGSYAISYIGYYLMGAIIAVFFDRIKGWLNSDWRDLSRQSKIWTALLWGVWIVATFIHAQLWYSFRLGLSRPSTTLFEIVWEIQTLLVAIVLLRLSFVVYRKGSVFWIKALTRIGELSFGIYLFHPVVLMYYRNFTGGNGMSGDSPLYLLYIVGGVICVLLVSWVFVQYCFKWFPLSTWFLGSKPSSLKKKPVKDGSTSGKRSVNTNM</sequence>
<evidence type="ECO:0000256" key="1">
    <source>
        <dbReference type="ARBA" id="ARBA00004651"/>
    </source>
</evidence>
<evidence type="ECO:0000256" key="7">
    <source>
        <dbReference type="SAM" id="MobiDB-lite"/>
    </source>
</evidence>
<feature type="transmembrane region" description="Helical" evidence="8">
    <location>
        <begin position="168"/>
        <end position="188"/>
    </location>
</feature>
<dbReference type="Proteomes" id="UP000198972">
    <property type="component" value="Unassembled WGS sequence"/>
</dbReference>
<feature type="transmembrane region" description="Helical" evidence="8">
    <location>
        <begin position="239"/>
        <end position="260"/>
    </location>
</feature>
<feature type="transmembrane region" description="Helical" evidence="8">
    <location>
        <begin position="49"/>
        <end position="71"/>
    </location>
</feature>
<dbReference type="Pfam" id="PF01757">
    <property type="entry name" value="Acyl_transf_3"/>
    <property type="match status" value="1"/>
</dbReference>
<protein>
    <submittedName>
        <fullName evidence="10">Peptidoglycan/LPS O-acetylase OafA/YrhL, contains acyltransferase and SGNH-hydrolase domains</fullName>
    </submittedName>
</protein>
<keyword evidence="10" id="KW-0378">Hydrolase</keyword>
<organism evidence="10 11">
    <name type="scientific">Fontibacillus panacisegetis</name>
    <dbReference type="NCBI Taxonomy" id="670482"/>
    <lineage>
        <taxon>Bacteria</taxon>
        <taxon>Bacillati</taxon>
        <taxon>Bacillota</taxon>
        <taxon>Bacilli</taxon>
        <taxon>Bacillales</taxon>
        <taxon>Paenibacillaceae</taxon>
        <taxon>Fontibacillus</taxon>
    </lineage>
</organism>
<dbReference type="PANTHER" id="PTHR40074">
    <property type="entry name" value="O-ACETYLTRANSFERASE WECH"/>
    <property type="match status" value="1"/>
</dbReference>
<evidence type="ECO:0000313" key="11">
    <source>
        <dbReference type="Proteomes" id="UP000198972"/>
    </source>
</evidence>
<dbReference type="RefSeq" id="WP_091235942.1">
    <property type="nucleotide sequence ID" value="NZ_FNBG01000041.1"/>
</dbReference>
<dbReference type="PANTHER" id="PTHR40074:SF2">
    <property type="entry name" value="O-ACETYLTRANSFERASE WECH"/>
    <property type="match status" value="1"/>
</dbReference>
<feature type="transmembrane region" description="Helical" evidence="8">
    <location>
        <begin position="280"/>
        <end position="297"/>
    </location>
</feature>